<keyword evidence="1" id="KW-0812">Transmembrane</keyword>
<evidence type="ECO:0000256" key="1">
    <source>
        <dbReference type="SAM" id="Phobius"/>
    </source>
</evidence>
<reference key="1">
    <citation type="journal article" date="1993" name="FEMS Microbiol. Lett.">
        <title>Role of the fixGHI region of Azorhizobium caulinodans in free-living and symbiotic nitrogen fixation.</title>
        <authorList>
            <person name="Mandon K."/>
            <person name="Kaminski P.A."/>
            <person name="Mougel C."/>
            <person name="Desnoues N."/>
            <person name="Elmerich C."/>
        </authorList>
    </citation>
    <scope>NUCLEOTIDE SEQUENCE</scope>
</reference>
<name>Q9R5Y3_AZOCA</name>
<keyword evidence="1" id="KW-0472">Membrane</keyword>
<feature type="transmembrane region" description="Helical" evidence="1">
    <location>
        <begin position="44"/>
        <end position="62"/>
    </location>
</feature>
<keyword evidence="1" id="KW-1133">Transmembrane helix</keyword>
<organism>
    <name type="scientific">Azorhizobium caulinodans</name>
    <dbReference type="NCBI Taxonomy" id="7"/>
    <lineage>
        <taxon>Bacteria</taxon>
        <taxon>Pseudomonadati</taxon>
        <taxon>Pseudomonadota</taxon>
        <taxon>Alphaproteobacteria</taxon>
        <taxon>Hyphomicrobiales</taxon>
        <taxon>Xanthobacteraceae</taxon>
        <taxon>Azorhizobium</taxon>
    </lineage>
</organism>
<accession>Q9R5Y3</accession>
<dbReference type="AlphaFoldDB" id="Q9R5Y3"/>
<proteinExistence type="predicted"/>
<protein>
    <submittedName>
        <fullName>FIXG protein</fullName>
    </submittedName>
</protein>
<sequence length="94" mass="11010">MTSAALKPEKSPKAPAVPDEEPLYAARRAIYPQSVHGRLRTTKWVLLILTLGIYYLLPFVRWDRGPNAPDQAVLIDFPTRRFYFFFIEIWPQEF</sequence>